<name>A0A844AK86_RHIFR</name>
<dbReference type="AlphaFoldDB" id="A0A844AK86"/>
<organism evidence="8 9">
    <name type="scientific">Rhizobium fredii</name>
    <name type="common">Sinorhizobium fredii</name>
    <dbReference type="NCBI Taxonomy" id="380"/>
    <lineage>
        <taxon>Bacteria</taxon>
        <taxon>Pseudomonadati</taxon>
        <taxon>Pseudomonadota</taxon>
        <taxon>Alphaproteobacteria</taxon>
        <taxon>Hyphomicrobiales</taxon>
        <taxon>Rhizobiaceae</taxon>
        <taxon>Sinorhizobium/Ensifer group</taxon>
        <taxon>Sinorhizobium</taxon>
    </lineage>
</organism>
<comment type="caution">
    <text evidence="8">The sequence shown here is derived from an EMBL/GenBank/DDBJ whole genome shotgun (WGS) entry which is preliminary data.</text>
</comment>
<dbReference type="GO" id="GO:0006565">
    <property type="term" value="P:L-serine catabolic process"/>
    <property type="evidence" value="ECO:0007669"/>
    <property type="project" value="TreeGrafter"/>
</dbReference>
<dbReference type="InterPro" id="IPR001926">
    <property type="entry name" value="TrpB-like_PALP"/>
</dbReference>
<evidence type="ECO:0000313" key="9">
    <source>
        <dbReference type="Proteomes" id="UP000466694"/>
    </source>
</evidence>
<evidence type="ECO:0000256" key="2">
    <source>
        <dbReference type="ARBA" id="ARBA00010869"/>
    </source>
</evidence>
<evidence type="ECO:0000256" key="4">
    <source>
        <dbReference type="ARBA" id="ARBA00022898"/>
    </source>
</evidence>
<evidence type="ECO:0000256" key="1">
    <source>
        <dbReference type="ARBA" id="ARBA00001933"/>
    </source>
</evidence>
<evidence type="ECO:0000256" key="5">
    <source>
        <dbReference type="ARBA" id="ARBA00023239"/>
    </source>
</evidence>
<gene>
    <name evidence="8" type="ORF">GHK48_28490</name>
</gene>
<dbReference type="SUPFAM" id="SSF53686">
    <property type="entry name" value="Tryptophan synthase beta subunit-like PLP-dependent enzymes"/>
    <property type="match status" value="1"/>
</dbReference>
<evidence type="ECO:0000256" key="3">
    <source>
        <dbReference type="ARBA" id="ARBA00012093"/>
    </source>
</evidence>
<dbReference type="InterPro" id="IPR036052">
    <property type="entry name" value="TrpB-like_PALP_sf"/>
</dbReference>
<evidence type="ECO:0000313" key="8">
    <source>
        <dbReference type="EMBL" id="MQX12075.1"/>
    </source>
</evidence>
<dbReference type="InterPro" id="IPR050147">
    <property type="entry name" value="Ser/Thr_Dehydratase"/>
</dbReference>
<sequence length="127" mass="14021">MDAVSEFRWRSLFRRQRPKGAKSLIRQEGAEVFVQGASWHEANERALEPVDADTAFIHPFDDPILWTGHATMIDEVVRAGAAFDAVVLSVGRGGLLSGVAERLARNGLQDIPIIAAETDARRLCQPR</sequence>
<keyword evidence="5" id="KW-0456">Lyase</keyword>
<dbReference type="EC" id="4.3.1.17" evidence="3"/>
<dbReference type="EMBL" id="WISZ01000210">
    <property type="protein sequence ID" value="MQX12075.1"/>
    <property type="molecule type" value="Genomic_DNA"/>
</dbReference>
<evidence type="ECO:0000256" key="6">
    <source>
        <dbReference type="ARBA" id="ARBA00049406"/>
    </source>
</evidence>
<dbReference type="GO" id="GO:0004794">
    <property type="term" value="F:threonine deaminase activity"/>
    <property type="evidence" value="ECO:0007669"/>
    <property type="project" value="TreeGrafter"/>
</dbReference>
<evidence type="ECO:0000259" key="7">
    <source>
        <dbReference type="Pfam" id="PF00291"/>
    </source>
</evidence>
<comment type="catalytic activity">
    <reaction evidence="6">
        <text>L-serine = pyruvate + NH4(+)</text>
        <dbReference type="Rhea" id="RHEA:19169"/>
        <dbReference type="ChEBI" id="CHEBI:15361"/>
        <dbReference type="ChEBI" id="CHEBI:28938"/>
        <dbReference type="ChEBI" id="CHEBI:33384"/>
        <dbReference type="EC" id="4.3.1.17"/>
    </reaction>
</comment>
<dbReference type="GO" id="GO:0003941">
    <property type="term" value="F:L-serine ammonia-lyase activity"/>
    <property type="evidence" value="ECO:0007669"/>
    <property type="project" value="UniProtKB-EC"/>
</dbReference>
<keyword evidence="4" id="KW-0663">Pyridoxal phosphate</keyword>
<dbReference type="GO" id="GO:0009097">
    <property type="term" value="P:isoleucine biosynthetic process"/>
    <property type="evidence" value="ECO:0007669"/>
    <property type="project" value="TreeGrafter"/>
</dbReference>
<feature type="domain" description="Tryptophan synthase beta chain-like PALP" evidence="7">
    <location>
        <begin position="15"/>
        <end position="122"/>
    </location>
</feature>
<accession>A0A844AK86</accession>
<dbReference type="RefSeq" id="WP_050984148.1">
    <property type="nucleotide sequence ID" value="NZ_BJNI01000040.1"/>
</dbReference>
<dbReference type="GeneID" id="99805901"/>
<dbReference type="GO" id="GO:0006567">
    <property type="term" value="P:L-threonine catabolic process"/>
    <property type="evidence" value="ECO:0007669"/>
    <property type="project" value="TreeGrafter"/>
</dbReference>
<comment type="similarity">
    <text evidence="2">Belongs to the serine/threonine dehydratase family.</text>
</comment>
<protein>
    <recommendedName>
        <fullName evidence="3">L-serine ammonia-lyase</fullName>
        <ecNumber evidence="3">4.3.1.17</ecNumber>
    </recommendedName>
</protein>
<dbReference type="Pfam" id="PF00291">
    <property type="entry name" value="PALP"/>
    <property type="match status" value="1"/>
</dbReference>
<dbReference type="PANTHER" id="PTHR48078">
    <property type="entry name" value="THREONINE DEHYDRATASE, MITOCHONDRIAL-RELATED"/>
    <property type="match status" value="1"/>
</dbReference>
<comment type="cofactor">
    <cofactor evidence="1">
        <name>pyridoxal 5'-phosphate</name>
        <dbReference type="ChEBI" id="CHEBI:597326"/>
    </cofactor>
</comment>
<proteinExistence type="inferred from homology"/>
<dbReference type="PANTHER" id="PTHR48078:SF2">
    <property type="entry name" value="CATABOLIC L-SERINE_THREONINE DEHYDRATASE"/>
    <property type="match status" value="1"/>
</dbReference>
<reference evidence="8 9" key="1">
    <citation type="journal article" date="2013" name="Genome Biol.">
        <title>Comparative genomics of the core and accessory genomes of 48 Sinorhizobium strains comprising five genospecies.</title>
        <authorList>
            <person name="Sugawara M."/>
            <person name="Epstein B."/>
            <person name="Badgley B.D."/>
            <person name="Unno T."/>
            <person name="Xu L."/>
            <person name="Reese J."/>
            <person name="Gyaneshwar P."/>
            <person name="Denny R."/>
            <person name="Mudge J."/>
            <person name="Bharti A.K."/>
            <person name="Farmer A.D."/>
            <person name="May G.D."/>
            <person name="Woodward J.E."/>
            <person name="Medigue C."/>
            <person name="Vallenet D."/>
            <person name="Lajus A."/>
            <person name="Rouy Z."/>
            <person name="Martinez-Vaz B."/>
            <person name="Tiffin P."/>
            <person name="Young N.D."/>
            <person name="Sadowsky M.J."/>
        </authorList>
    </citation>
    <scope>NUCLEOTIDE SEQUENCE [LARGE SCALE GENOMIC DNA]</scope>
    <source>
        <strain evidence="8 9">USDA205</strain>
    </source>
</reference>
<dbReference type="Proteomes" id="UP000466694">
    <property type="component" value="Unassembled WGS sequence"/>
</dbReference>
<dbReference type="Gene3D" id="3.40.50.1100">
    <property type="match status" value="2"/>
</dbReference>